<dbReference type="PROSITE" id="PS51833">
    <property type="entry name" value="HDOD"/>
    <property type="match status" value="1"/>
</dbReference>
<dbReference type="SUPFAM" id="SSF109604">
    <property type="entry name" value="HD-domain/PDEase-like"/>
    <property type="match status" value="1"/>
</dbReference>
<dbReference type="AlphaFoldDB" id="W0VAD2"/>
<dbReference type="HOGENOM" id="CLU_048246_3_0_4"/>
<sequence length="285" mass="30585">MTMPGIDLQDVIARIQDLPSLPAVVTELLSSMEQEDIDTHLLADKITLDQALTAKTLRLANSSFYGMQSQVTSIQQAITVLGFHSIRTLVTACSITGSFQPAPGSRFDFEAFWRHAVGTAVAARALAPHLRQNPETAFTAGLLHDLGTLVLVTSYPALYRQAELYRGSHDCGEAEAERAIFGLDHALVGSTLAAHWKFPLAIQAAVAGHHDLSGPDACSPSLALTVHLANILAHALDLSGIEDDLVPPLSRQAWTSAALSDDDCLQVLRDIELGFQEMCQILVGA</sequence>
<dbReference type="InterPro" id="IPR013976">
    <property type="entry name" value="HDOD"/>
</dbReference>
<evidence type="ECO:0000313" key="2">
    <source>
        <dbReference type="EMBL" id="CDG84318.1"/>
    </source>
</evidence>
<dbReference type="InterPro" id="IPR003607">
    <property type="entry name" value="HD/PDEase_dom"/>
</dbReference>
<gene>
    <name evidence="2" type="ORF">GJA_3703</name>
</gene>
<dbReference type="InterPro" id="IPR052340">
    <property type="entry name" value="RNase_Y/CdgJ"/>
</dbReference>
<protein>
    <submittedName>
        <fullName evidence="2">HD domain protein</fullName>
    </submittedName>
</protein>
<evidence type="ECO:0000259" key="1">
    <source>
        <dbReference type="PROSITE" id="PS51833"/>
    </source>
</evidence>
<proteinExistence type="predicted"/>
<dbReference type="eggNOG" id="COG1639">
    <property type="taxonomic scope" value="Bacteria"/>
</dbReference>
<dbReference type="Pfam" id="PF08668">
    <property type="entry name" value="HDOD"/>
    <property type="match status" value="1"/>
</dbReference>
<name>W0VAD2_9BURK</name>
<feature type="domain" description="HDOD" evidence="1">
    <location>
        <begin position="18"/>
        <end position="212"/>
    </location>
</feature>
<dbReference type="Gene3D" id="1.10.3210.10">
    <property type="entry name" value="Hypothetical protein af1432"/>
    <property type="match status" value="1"/>
</dbReference>
<dbReference type="Proteomes" id="UP000027604">
    <property type="component" value="Chromosome I"/>
</dbReference>
<accession>W0VAD2</accession>
<evidence type="ECO:0000313" key="3">
    <source>
        <dbReference type="Proteomes" id="UP000027604"/>
    </source>
</evidence>
<dbReference type="PATRIC" id="fig|1349767.4.peg.292"/>
<dbReference type="STRING" id="1349767.GJA_3703"/>
<organism evidence="2 3">
    <name type="scientific">Janthinobacterium agaricidamnosum NBRC 102515 = DSM 9628</name>
    <dbReference type="NCBI Taxonomy" id="1349767"/>
    <lineage>
        <taxon>Bacteria</taxon>
        <taxon>Pseudomonadati</taxon>
        <taxon>Pseudomonadota</taxon>
        <taxon>Betaproteobacteria</taxon>
        <taxon>Burkholderiales</taxon>
        <taxon>Oxalobacteraceae</taxon>
        <taxon>Janthinobacterium</taxon>
    </lineage>
</organism>
<dbReference type="EMBL" id="HG322949">
    <property type="protein sequence ID" value="CDG84318.1"/>
    <property type="molecule type" value="Genomic_DNA"/>
</dbReference>
<dbReference type="PANTHER" id="PTHR33525">
    <property type="match status" value="1"/>
</dbReference>
<keyword evidence="3" id="KW-1185">Reference proteome</keyword>
<dbReference type="KEGG" id="jag:GJA_3703"/>
<reference evidence="2 3" key="1">
    <citation type="journal article" date="2015" name="Genome Announc.">
        <title>Genome Sequence of Mushroom Soft-Rot Pathogen Janthinobacterium agaricidamnosum.</title>
        <authorList>
            <person name="Graupner K."/>
            <person name="Lackner G."/>
            <person name="Hertweck C."/>
        </authorList>
    </citation>
    <scope>NUCLEOTIDE SEQUENCE [LARGE SCALE GENOMIC DNA]</scope>
    <source>
        <strain evidence="3">NBRC 102515 / DSM 9628</strain>
    </source>
</reference>
<dbReference type="PANTHER" id="PTHR33525:SF3">
    <property type="entry name" value="RIBONUCLEASE Y"/>
    <property type="match status" value="1"/>
</dbReference>
<dbReference type="CDD" id="cd00077">
    <property type="entry name" value="HDc"/>
    <property type="match status" value="1"/>
</dbReference>